<sequence>MRREAVVESRTTVTTATESAAPVGPTCTHCLFGGRGKWREWAWWGPEVNRISGQDGYFAGVRGYAWGPWHVVLTGKTTTATFRALCGCDFRPHLT</sequence>
<name>A0A0E0K8C5_ORYPU</name>
<feature type="region of interest" description="Disordered" evidence="1">
    <location>
        <begin position="1"/>
        <end position="21"/>
    </location>
</feature>
<feature type="compositionally biased region" description="Polar residues" evidence="1">
    <location>
        <begin position="9"/>
        <end position="18"/>
    </location>
</feature>
<proteinExistence type="predicted"/>
<dbReference type="AlphaFoldDB" id="A0A0E0K8C5"/>
<reference evidence="2" key="1">
    <citation type="submission" date="2015-04" db="UniProtKB">
        <authorList>
            <consortium name="EnsemblPlants"/>
        </authorList>
    </citation>
    <scope>IDENTIFICATION</scope>
</reference>
<protein>
    <submittedName>
        <fullName evidence="2">Uncharacterized protein</fullName>
    </submittedName>
</protein>
<accession>A0A0E0K8C5</accession>
<organism evidence="2">
    <name type="scientific">Oryza punctata</name>
    <name type="common">Red rice</name>
    <dbReference type="NCBI Taxonomy" id="4537"/>
    <lineage>
        <taxon>Eukaryota</taxon>
        <taxon>Viridiplantae</taxon>
        <taxon>Streptophyta</taxon>
        <taxon>Embryophyta</taxon>
        <taxon>Tracheophyta</taxon>
        <taxon>Spermatophyta</taxon>
        <taxon>Magnoliopsida</taxon>
        <taxon>Liliopsida</taxon>
        <taxon>Poales</taxon>
        <taxon>Poaceae</taxon>
        <taxon>BOP clade</taxon>
        <taxon>Oryzoideae</taxon>
        <taxon>Oryzeae</taxon>
        <taxon>Oryzinae</taxon>
        <taxon>Oryza</taxon>
    </lineage>
</organism>
<evidence type="ECO:0000256" key="1">
    <source>
        <dbReference type="SAM" id="MobiDB-lite"/>
    </source>
</evidence>
<evidence type="ECO:0000313" key="2">
    <source>
        <dbReference type="EnsemblPlants" id="OPUNC03G02280.1"/>
    </source>
</evidence>
<dbReference type="HOGENOM" id="CLU_2376493_0_0_1"/>
<reference evidence="2" key="2">
    <citation type="submission" date="2018-05" db="EMBL/GenBank/DDBJ databases">
        <title>OpunRS2 (Oryza punctata Reference Sequence Version 2).</title>
        <authorList>
            <person name="Zhang J."/>
            <person name="Kudrna D."/>
            <person name="Lee S."/>
            <person name="Talag J."/>
            <person name="Welchert J."/>
            <person name="Wing R.A."/>
        </authorList>
    </citation>
    <scope>NUCLEOTIDE SEQUENCE [LARGE SCALE GENOMIC DNA]</scope>
</reference>
<dbReference type="EnsemblPlants" id="OPUNC03G02280.1">
    <property type="protein sequence ID" value="OPUNC03G02280.1"/>
    <property type="gene ID" value="OPUNC03G02280"/>
</dbReference>
<evidence type="ECO:0000313" key="3">
    <source>
        <dbReference type="Proteomes" id="UP000026962"/>
    </source>
</evidence>
<keyword evidence="3" id="KW-1185">Reference proteome</keyword>
<dbReference type="Gramene" id="OPUNC03G02280.1">
    <property type="protein sequence ID" value="OPUNC03G02280.1"/>
    <property type="gene ID" value="OPUNC03G02280"/>
</dbReference>
<dbReference type="Proteomes" id="UP000026962">
    <property type="component" value="Chromosome 3"/>
</dbReference>